<evidence type="ECO:0000259" key="8">
    <source>
        <dbReference type="PROSITE" id="PS51383"/>
    </source>
</evidence>
<keyword evidence="2 7" id="KW-0067">ATP-binding</keyword>
<keyword evidence="1 7" id="KW-0547">Nucleotide-binding</keyword>
<evidence type="ECO:0000256" key="3">
    <source>
        <dbReference type="ARBA" id="ARBA00022857"/>
    </source>
</evidence>
<dbReference type="HAMAP" id="MF_01965">
    <property type="entry name" value="NADHX_dehydratase"/>
    <property type="match status" value="1"/>
</dbReference>
<keyword evidence="4 7" id="KW-0520">NAD</keyword>
<feature type="binding site" evidence="7">
    <location>
        <position position="149"/>
    </location>
    <ligand>
        <name>(6S)-NADPHX</name>
        <dbReference type="ChEBI" id="CHEBI:64076"/>
    </ligand>
</feature>
<comment type="subcellular location">
    <subcellularLocation>
        <location evidence="7">Cytoplasm</location>
    </subcellularLocation>
</comment>
<evidence type="ECO:0000313" key="10">
    <source>
        <dbReference type="Proteomes" id="UP000054251"/>
    </source>
</evidence>
<protein>
    <recommendedName>
        <fullName evidence="7">ATP-dependent (S)-NAD(P)H-hydrate dehydratase</fullName>
        <ecNumber evidence="7">4.2.1.93</ecNumber>
    </recommendedName>
    <alternativeName>
        <fullName evidence="7">ATP-dependent NAD(P)HX dehydratase</fullName>
    </alternativeName>
</protein>
<dbReference type="InterPro" id="IPR017953">
    <property type="entry name" value="Carbohydrate_kinase_pred_CS"/>
</dbReference>
<sequence length="362" mass="40417">MLKNKTQKELLQLCRTIIQPLAPNFHKGQSGKIAVIGGSEDYTGAPFFASHSSALLGADLSHVICEKMASPVLKLYSPDLMVHPYLYELQSPEMKEHLSKSEVEELLKLTVEDVVVKDQRQLDGIIEDIILPKIVRLLERIDIVVIGPGFGRDPLMLKTLVKIIEQLKVMNKPMILDADALYLLSINPLLVKNYTKAIITPNVVEFDRLAKKLNIKFSIGETDVSNLIESATQLSQKLGNVTVIQKNFKEIMVCDDQYLINELKGSNRRVGGQGDTLTGAIATFVNWSNNYNNGLWDATTKKEKLSPEDLNLLACFAASSTVRLAASKAFAKYGRSMQTSNLHEFLGEAYDELFENDNYIKL</sequence>
<proteinExistence type="inferred from homology"/>
<dbReference type="SUPFAM" id="SSF53613">
    <property type="entry name" value="Ribokinase-like"/>
    <property type="match status" value="1"/>
</dbReference>
<comment type="cofactor">
    <cofactor evidence="7">
        <name>Mg(2+)</name>
        <dbReference type="ChEBI" id="CHEBI:18420"/>
    </cofactor>
</comment>
<evidence type="ECO:0000256" key="7">
    <source>
        <dbReference type="HAMAP-Rule" id="MF_03157"/>
    </source>
</evidence>
<comment type="function">
    <text evidence="7">Catalyzes the dehydration of the S-form of NAD(P)HX at the expense of ATP, which is converted to ADP. Together with NAD(P)HX epimerase, which catalyzes the epimerization of the S- and R-forms, the enzyme allows the repair of both epimers of NAD(P)HX, a damaged form of NAD(P)H that is a result of enzymatic or heat-dependent hydration.</text>
</comment>
<dbReference type="GO" id="GO:0110051">
    <property type="term" value="P:metabolite repair"/>
    <property type="evidence" value="ECO:0007669"/>
    <property type="project" value="TreeGrafter"/>
</dbReference>
<dbReference type="GO" id="GO:0005524">
    <property type="term" value="F:ATP binding"/>
    <property type="evidence" value="ECO:0007669"/>
    <property type="project" value="UniProtKB-KW"/>
</dbReference>
<evidence type="ECO:0000256" key="4">
    <source>
        <dbReference type="ARBA" id="ARBA00023027"/>
    </source>
</evidence>
<dbReference type="EC" id="4.2.1.93" evidence="7"/>
<comment type="caution">
    <text evidence="9">The sequence shown here is derived from an EMBL/GenBank/DDBJ whole genome shotgun (WGS) entry which is preliminary data.</text>
</comment>
<keyword evidence="10" id="KW-1185">Reference proteome</keyword>
<dbReference type="GO" id="GO:0047453">
    <property type="term" value="F:ATP-dependent NAD(P)H-hydrate dehydratase activity"/>
    <property type="evidence" value="ECO:0007669"/>
    <property type="project" value="UniProtKB-UniRule"/>
</dbReference>
<dbReference type="GO" id="GO:0046496">
    <property type="term" value="P:nicotinamide nucleotide metabolic process"/>
    <property type="evidence" value="ECO:0007669"/>
    <property type="project" value="UniProtKB-UniRule"/>
</dbReference>
<comment type="catalytic activity">
    <reaction evidence="7">
        <text>(6S)-NADHX + ATP = ADP + phosphate + NADH + H(+)</text>
        <dbReference type="Rhea" id="RHEA:19017"/>
        <dbReference type="ChEBI" id="CHEBI:15378"/>
        <dbReference type="ChEBI" id="CHEBI:30616"/>
        <dbReference type="ChEBI" id="CHEBI:43474"/>
        <dbReference type="ChEBI" id="CHEBI:57945"/>
        <dbReference type="ChEBI" id="CHEBI:64074"/>
        <dbReference type="ChEBI" id="CHEBI:456216"/>
        <dbReference type="EC" id="4.2.1.93"/>
    </reaction>
</comment>
<gene>
    <name evidence="9" type="ORF">AC631_03819</name>
</gene>
<evidence type="ECO:0000256" key="6">
    <source>
        <dbReference type="ARBA" id="ARBA00047472"/>
    </source>
</evidence>
<evidence type="ECO:0000256" key="5">
    <source>
        <dbReference type="ARBA" id="ARBA00023239"/>
    </source>
</evidence>
<keyword evidence="5 7" id="KW-0456">Lyase</keyword>
<feature type="binding site" evidence="7">
    <location>
        <position position="275"/>
    </location>
    <ligand>
        <name>(6S)-NADPHX</name>
        <dbReference type="ChEBI" id="CHEBI:64076"/>
    </ligand>
</feature>
<feature type="domain" description="YjeF C-terminal" evidence="8">
    <location>
        <begin position="10"/>
        <end position="353"/>
    </location>
</feature>
<dbReference type="Proteomes" id="UP000054251">
    <property type="component" value="Unassembled WGS sequence"/>
</dbReference>
<comment type="similarity">
    <text evidence="7">Belongs to the NnrD/CARKD family.</text>
</comment>
<dbReference type="CDD" id="cd01171">
    <property type="entry name" value="YXKO-related"/>
    <property type="match status" value="1"/>
</dbReference>
<feature type="binding site" evidence="7">
    <location>
        <begin position="265"/>
        <end position="274"/>
    </location>
    <ligand>
        <name>ATP</name>
        <dbReference type="ChEBI" id="CHEBI:30616"/>
    </ligand>
</feature>
<accession>A0A0V1PVX8</accession>
<dbReference type="InterPro" id="IPR000631">
    <property type="entry name" value="CARKD"/>
</dbReference>
<keyword evidence="7" id="KW-0597">Phosphoprotein</keyword>
<dbReference type="OrthoDB" id="8110916at2759"/>
<comment type="catalytic activity">
    <reaction evidence="6 7">
        <text>(6S)-NADPHX + ATP = ADP + phosphate + NADPH + H(+)</text>
        <dbReference type="Rhea" id="RHEA:32231"/>
        <dbReference type="ChEBI" id="CHEBI:15378"/>
        <dbReference type="ChEBI" id="CHEBI:30616"/>
        <dbReference type="ChEBI" id="CHEBI:43474"/>
        <dbReference type="ChEBI" id="CHEBI:57783"/>
        <dbReference type="ChEBI" id="CHEBI:64076"/>
        <dbReference type="ChEBI" id="CHEBI:456216"/>
        <dbReference type="EC" id="4.2.1.93"/>
    </reaction>
</comment>
<dbReference type="PANTHER" id="PTHR12592:SF0">
    <property type="entry name" value="ATP-DEPENDENT (S)-NAD(P)H-HYDRATE DEHYDRATASE"/>
    <property type="match status" value="1"/>
</dbReference>
<keyword evidence="3" id="KW-0521">NADP</keyword>
<keyword evidence="7" id="KW-0963">Cytoplasm</keyword>
<evidence type="ECO:0000256" key="2">
    <source>
        <dbReference type="ARBA" id="ARBA00022840"/>
    </source>
</evidence>
<dbReference type="PROSITE" id="PS01050">
    <property type="entry name" value="YJEF_C_2"/>
    <property type="match status" value="1"/>
</dbReference>
<dbReference type="Gene3D" id="3.40.1190.20">
    <property type="match status" value="1"/>
</dbReference>
<dbReference type="EMBL" id="LMYN01000088">
    <property type="protein sequence ID" value="KSA00441.1"/>
    <property type="molecule type" value="Genomic_DNA"/>
</dbReference>
<dbReference type="NCBIfam" id="TIGR00196">
    <property type="entry name" value="yjeF_cterm"/>
    <property type="match status" value="1"/>
</dbReference>
<dbReference type="GeneID" id="26840828"/>
<organism evidence="9 10">
    <name type="scientific">Debaryomyces fabryi</name>
    <dbReference type="NCBI Taxonomy" id="58627"/>
    <lineage>
        <taxon>Eukaryota</taxon>
        <taxon>Fungi</taxon>
        <taxon>Dikarya</taxon>
        <taxon>Ascomycota</taxon>
        <taxon>Saccharomycotina</taxon>
        <taxon>Pichiomycetes</taxon>
        <taxon>Debaryomycetaceae</taxon>
        <taxon>Debaryomyces</taxon>
    </lineage>
</organism>
<dbReference type="Pfam" id="PF01256">
    <property type="entry name" value="Carb_kinase"/>
    <property type="match status" value="2"/>
</dbReference>
<feature type="binding site" evidence="7">
    <location>
        <begin position="246"/>
        <end position="250"/>
    </location>
    <ligand>
        <name>ATP</name>
        <dbReference type="ChEBI" id="CHEBI:30616"/>
    </ligand>
</feature>
<dbReference type="RefSeq" id="XP_015466543.1">
    <property type="nucleotide sequence ID" value="XM_015612648.1"/>
</dbReference>
<dbReference type="PROSITE" id="PS51383">
    <property type="entry name" value="YJEF_C_3"/>
    <property type="match status" value="1"/>
</dbReference>
<feature type="binding site" evidence="7">
    <location>
        <begin position="202"/>
        <end position="208"/>
    </location>
    <ligand>
        <name>(6S)-NADPHX</name>
        <dbReference type="ChEBI" id="CHEBI:64076"/>
    </ligand>
</feature>
<dbReference type="PANTHER" id="PTHR12592">
    <property type="entry name" value="ATP-DEPENDENT (S)-NAD(P)H-HYDRATE DEHYDRATASE FAMILY MEMBER"/>
    <property type="match status" value="1"/>
</dbReference>
<dbReference type="InterPro" id="IPR029056">
    <property type="entry name" value="Ribokinase-like"/>
</dbReference>
<reference evidence="9 10" key="1">
    <citation type="submission" date="2015-11" db="EMBL/GenBank/DDBJ databases">
        <title>The genome of Debaryomyces fabryi.</title>
        <authorList>
            <person name="Tafer H."/>
            <person name="Lopandic K."/>
        </authorList>
    </citation>
    <scope>NUCLEOTIDE SEQUENCE [LARGE SCALE GENOMIC DNA]</scope>
    <source>
        <strain evidence="9 10">CBS 789</strain>
    </source>
</reference>
<evidence type="ECO:0000313" key="9">
    <source>
        <dbReference type="EMBL" id="KSA00441.1"/>
    </source>
</evidence>
<evidence type="ECO:0000256" key="1">
    <source>
        <dbReference type="ARBA" id="ARBA00022741"/>
    </source>
</evidence>
<name>A0A0V1PVX8_9ASCO</name>
<dbReference type="AlphaFoldDB" id="A0A0V1PVX8"/>
<dbReference type="GO" id="GO:0005737">
    <property type="term" value="C:cytoplasm"/>
    <property type="evidence" value="ECO:0007669"/>
    <property type="project" value="UniProtKB-SubCell"/>
</dbReference>